<accession>A0A5D2Y7E0</accession>
<dbReference type="EMBL" id="CM017643">
    <property type="protein sequence ID" value="TYJ21730.1"/>
    <property type="molecule type" value="Genomic_DNA"/>
</dbReference>
<dbReference type="AlphaFoldDB" id="A0A5D2Y7E0"/>
<proteinExistence type="predicted"/>
<dbReference type="Proteomes" id="UP000323597">
    <property type="component" value="Chromosome A08"/>
</dbReference>
<keyword evidence="2" id="KW-1185">Reference proteome</keyword>
<protein>
    <submittedName>
        <fullName evidence="1">Uncharacterized protein</fullName>
    </submittedName>
</protein>
<gene>
    <name evidence="1" type="ORF">E1A91_A08G082000v1</name>
</gene>
<name>A0A5D2Y7E0_GOSMU</name>
<evidence type="ECO:0000313" key="1">
    <source>
        <dbReference type="EMBL" id="TYJ21730.1"/>
    </source>
</evidence>
<evidence type="ECO:0000313" key="2">
    <source>
        <dbReference type="Proteomes" id="UP000323597"/>
    </source>
</evidence>
<organism evidence="1 2">
    <name type="scientific">Gossypium mustelinum</name>
    <name type="common">Cotton</name>
    <name type="synonym">Gossypium caicoense</name>
    <dbReference type="NCBI Taxonomy" id="34275"/>
    <lineage>
        <taxon>Eukaryota</taxon>
        <taxon>Viridiplantae</taxon>
        <taxon>Streptophyta</taxon>
        <taxon>Embryophyta</taxon>
        <taxon>Tracheophyta</taxon>
        <taxon>Spermatophyta</taxon>
        <taxon>Magnoliopsida</taxon>
        <taxon>eudicotyledons</taxon>
        <taxon>Gunneridae</taxon>
        <taxon>Pentapetalae</taxon>
        <taxon>rosids</taxon>
        <taxon>malvids</taxon>
        <taxon>Malvales</taxon>
        <taxon>Malvaceae</taxon>
        <taxon>Malvoideae</taxon>
        <taxon>Gossypium</taxon>
    </lineage>
</organism>
<reference evidence="1 2" key="1">
    <citation type="submission" date="2019-07" db="EMBL/GenBank/DDBJ databases">
        <title>WGS assembly of Gossypium mustelinum.</title>
        <authorList>
            <person name="Chen Z.J."/>
            <person name="Sreedasyam A."/>
            <person name="Ando A."/>
            <person name="Song Q."/>
            <person name="De L."/>
            <person name="Hulse-Kemp A."/>
            <person name="Ding M."/>
            <person name="Ye W."/>
            <person name="Kirkbride R."/>
            <person name="Jenkins J."/>
            <person name="Plott C."/>
            <person name="Lovell J."/>
            <person name="Lin Y.-M."/>
            <person name="Vaughn R."/>
            <person name="Liu B."/>
            <person name="Li W."/>
            <person name="Simpson S."/>
            <person name="Scheffler B."/>
            <person name="Saski C."/>
            <person name="Grover C."/>
            <person name="Hu G."/>
            <person name="Conover J."/>
            <person name="Carlson J."/>
            <person name="Shu S."/>
            <person name="Boston L."/>
            <person name="Williams M."/>
            <person name="Peterson D."/>
            <person name="Mcgee K."/>
            <person name="Jones D."/>
            <person name="Wendel J."/>
            <person name="Stelly D."/>
            <person name="Grimwood J."/>
            <person name="Schmutz J."/>
        </authorList>
    </citation>
    <scope>NUCLEOTIDE SEQUENCE [LARGE SCALE GENOMIC DNA]</scope>
    <source>
        <strain evidence="1">1408120.09</strain>
    </source>
</reference>
<sequence>MEKAKRKRKTAQGKLRTILCGRSKTNKGITRPVITLRSHRSCSSKEVNAAAVVIGDGNLLRSCTMVR</sequence>